<evidence type="ECO:0000256" key="4">
    <source>
        <dbReference type="SAM" id="MobiDB-lite"/>
    </source>
</evidence>
<keyword evidence="3" id="KW-0804">Transcription</keyword>
<evidence type="ECO:0000313" key="7">
    <source>
        <dbReference type="Proteomes" id="UP001595823"/>
    </source>
</evidence>
<evidence type="ECO:0000313" key="6">
    <source>
        <dbReference type="EMBL" id="MFC4335795.1"/>
    </source>
</evidence>
<dbReference type="RefSeq" id="WP_380621004.1">
    <property type="nucleotide sequence ID" value="NZ_JBHSDK010000015.1"/>
</dbReference>
<dbReference type="EMBL" id="JBHSDK010000015">
    <property type="protein sequence ID" value="MFC4335795.1"/>
    <property type="molecule type" value="Genomic_DNA"/>
</dbReference>
<comment type="caution">
    <text evidence="6">The sequence shown here is derived from an EMBL/GenBank/DDBJ whole genome shotgun (WGS) entry which is preliminary data.</text>
</comment>
<dbReference type="Proteomes" id="UP001595823">
    <property type="component" value="Unassembled WGS sequence"/>
</dbReference>
<keyword evidence="7" id="KW-1185">Reference proteome</keyword>
<dbReference type="InterPro" id="IPR052362">
    <property type="entry name" value="HTH-GbsR_regulator"/>
</dbReference>
<dbReference type="Pfam" id="PF12802">
    <property type="entry name" value="MarR_2"/>
    <property type="match status" value="1"/>
</dbReference>
<name>A0ABV8TZF5_9ACTN</name>
<feature type="domain" description="HTH marR-type" evidence="5">
    <location>
        <begin position="23"/>
        <end position="82"/>
    </location>
</feature>
<dbReference type="InterPro" id="IPR036388">
    <property type="entry name" value="WH-like_DNA-bd_sf"/>
</dbReference>
<dbReference type="InterPro" id="IPR011991">
    <property type="entry name" value="ArsR-like_HTH"/>
</dbReference>
<dbReference type="InterPro" id="IPR000835">
    <property type="entry name" value="HTH_MarR-typ"/>
</dbReference>
<organism evidence="6 7">
    <name type="scientific">Salininema proteolyticum</name>
    <dbReference type="NCBI Taxonomy" id="1607685"/>
    <lineage>
        <taxon>Bacteria</taxon>
        <taxon>Bacillati</taxon>
        <taxon>Actinomycetota</taxon>
        <taxon>Actinomycetes</taxon>
        <taxon>Glycomycetales</taxon>
        <taxon>Glycomycetaceae</taxon>
        <taxon>Salininema</taxon>
    </lineage>
</organism>
<feature type="region of interest" description="Disordered" evidence="4">
    <location>
        <begin position="156"/>
        <end position="177"/>
    </location>
</feature>
<sequence>MERTEQAGLLDFVERFAQILADSGMQKMTARVFSYILIEDATTYTAAELSEGLGVSRAAISGAVRDLVNGGLIAKSRRADTRADVYAIDEDDVWGRIMFSRTPLIDRYREVALEGAANLPSGPGRERMLLTAEFMEFTIHEFEGMRERWNDFRRRRREQTVGEPGGEAEEEATAGNA</sequence>
<evidence type="ECO:0000259" key="5">
    <source>
        <dbReference type="Pfam" id="PF12802"/>
    </source>
</evidence>
<dbReference type="CDD" id="cd00090">
    <property type="entry name" value="HTH_ARSR"/>
    <property type="match status" value="1"/>
</dbReference>
<gene>
    <name evidence="6" type="ORF">ACFPET_11340</name>
</gene>
<reference evidence="7" key="1">
    <citation type="journal article" date="2019" name="Int. J. Syst. Evol. Microbiol.">
        <title>The Global Catalogue of Microorganisms (GCM) 10K type strain sequencing project: providing services to taxonomists for standard genome sequencing and annotation.</title>
        <authorList>
            <consortium name="The Broad Institute Genomics Platform"/>
            <consortium name="The Broad Institute Genome Sequencing Center for Infectious Disease"/>
            <person name="Wu L."/>
            <person name="Ma J."/>
        </authorList>
    </citation>
    <scope>NUCLEOTIDE SEQUENCE [LARGE SCALE GENOMIC DNA]</scope>
    <source>
        <strain evidence="7">IBRC-M 10908</strain>
    </source>
</reference>
<dbReference type="InterPro" id="IPR036390">
    <property type="entry name" value="WH_DNA-bd_sf"/>
</dbReference>
<protein>
    <submittedName>
        <fullName evidence="6">GbsR/MarR family transcriptional regulator</fullName>
    </submittedName>
</protein>
<dbReference type="PANTHER" id="PTHR38465">
    <property type="entry name" value="HTH-TYPE TRANSCRIPTIONAL REGULATOR MJ1563-RELATED"/>
    <property type="match status" value="1"/>
</dbReference>
<dbReference type="SUPFAM" id="SSF46785">
    <property type="entry name" value="Winged helix' DNA-binding domain"/>
    <property type="match status" value="1"/>
</dbReference>
<accession>A0ABV8TZF5</accession>
<dbReference type="Gene3D" id="1.10.10.10">
    <property type="entry name" value="Winged helix-like DNA-binding domain superfamily/Winged helix DNA-binding domain"/>
    <property type="match status" value="1"/>
</dbReference>
<keyword evidence="1" id="KW-0805">Transcription regulation</keyword>
<evidence type="ECO:0000256" key="2">
    <source>
        <dbReference type="ARBA" id="ARBA00023125"/>
    </source>
</evidence>
<evidence type="ECO:0000256" key="1">
    <source>
        <dbReference type="ARBA" id="ARBA00023015"/>
    </source>
</evidence>
<evidence type="ECO:0000256" key="3">
    <source>
        <dbReference type="ARBA" id="ARBA00023163"/>
    </source>
</evidence>
<keyword evidence="2" id="KW-0238">DNA-binding</keyword>
<feature type="compositionally biased region" description="Acidic residues" evidence="4">
    <location>
        <begin position="166"/>
        <end position="177"/>
    </location>
</feature>
<dbReference type="PANTHER" id="PTHR38465:SF2">
    <property type="entry name" value="HTH-TYPE TRANSCRIPTIONAL REGULATOR MMPR5"/>
    <property type="match status" value="1"/>
</dbReference>
<proteinExistence type="predicted"/>